<reference evidence="2" key="1">
    <citation type="journal article" date="2019" name="Int. J. Syst. Evol. Microbiol.">
        <title>The Global Catalogue of Microorganisms (GCM) 10K type strain sequencing project: providing services to taxonomists for standard genome sequencing and annotation.</title>
        <authorList>
            <consortium name="The Broad Institute Genomics Platform"/>
            <consortium name="The Broad Institute Genome Sequencing Center for Infectious Disease"/>
            <person name="Wu L."/>
            <person name="Ma J."/>
        </authorList>
    </citation>
    <scope>NUCLEOTIDE SEQUENCE [LARGE SCALE GENOMIC DNA]</scope>
    <source>
        <strain evidence="2">CGMCC 1.16060</strain>
    </source>
</reference>
<organism evidence="1 2">
    <name type="scientific">Flavobacterium limi</name>
    <dbReference type="NCBI Taxonomy" id="2045105"/>
    <lineage>
        <taxon>Bacteria</taxon>
        <taxon>Pseudomonadati</taxon>
        <taxon>Bacteroidota</taxon>
        <taxon>Flavobacteriia</taxon>
        <taxon>Flavobacteriales</taxon>
        <taxon>Flavobacteriaceae</taxon>
        <taxon>Flavobacterium</taxon>
    </lineage>
</organism>
<dbReference type="Proteomes" id="UP000655016">
    <property type="component" value="Unassembled WGS sequence"/>
</dbReference>
<gene>
    <name evidence="1" type="ORF">GCM10011518_02300</name>
</gene>
<dbReference type="EMBL" id="BMKP01000001">
    <property type="protein sequence ID" value="GGE96573.1"/>
    <property type="molecule type" value="Genomic_DNA"/>
</dbReference>
<accession>A0ABQ1TIS7</accession>
<protein>
    <submittedName>
        <fullName evidence="1">Uncharacterized protein</fullName>
    </submittedName>
</protein>
<proteinExistence type="predicted"/>
<dbReference type="RefSeq" id="WP_163392774.1">
    <property type="nucleotide sequence ID" value="NZ_BMKP01000001.1"/>
</dbReference>
<name>A0ABQ1TIS7_9FLAO</name>
<evidence type="ECO:0000313" key="1">
    <source>
        <dbReference type="EMBL" id="GGE96573.1"/>
    </source>
</evidence>
<keyword evidence="2" id="KW-1185">Reference proteome</keyword>
<evidence type="ECO:0000313" key="2">
    <source>
        <dbReference type="Proteomes" id="UP000655016"/>
    </source>
</evidence>
<comment type="caution">
    <text evidence="1">The sequence shown here is derived from an EMBL/GenBank/DDBJ whole genome shotgun (WGS) entry which is preliminary data.</text>
</comment>
<sequence>MNWIIQHSERLKFHTNLKEILNPVLADIKSYNWLISDVEFISDKYLSINHEEDFFILSNENFHEILNSETQIIWGVICGFPKNQEIIIDKNNLPYTEENDSIWENGKFQVENAVIEINAFDSTYTIIKFKNKILSEKFKQYFDEAIPLNKFISRL</sequence>